<accession>A0A5D3CCG4</accession>
<sequence>MDVKTSFLNGDLEEEIYMEQPEDFIVHDQETKVCKLDKSLYDLKQAPKQWHEKFDNLLMLKGFKVNESDKCIYYKTEGTLCIIICLYVDDMLIFGSNLHVINDVKSMLSVNFDMKDLCEADVILGIKITRTKNEISLDQSHYIKKILKKYNYFESKPACTPYDSSVKLFKNTGGSVNQSEYASIIGSLRYATYCIRPNIAYAVGLVCRFTSRPSLKHLNAIERVMRYLKKTQNLGLHYNRFPAVLEGYNDADWNSL</sequence>
<feature type="domain" description="Reverse transcriptase Ty1/copia-type" evidence="1">
    <location>
        <begin position="1"/>
        <end position="162"/>
    </location>
</feature>
<dbReference type="InterPro" id="IPR013103">
    <property type="entry name" value="RVT_2"/>
</dbReference>
<protein>
    <recommendedName>
        <fullName evidence="1">Reverse transcriptase Ty1/copia-type domain-containing protein</fullName>
    </recommendedName>
</protein>
<name>A0A5D3CCG4_CUCMM</name>
<evidence type="ECO:0000313" key="2">
    <source>
        <dbReference type="EMBL" id="TYK09543.1"/>
    </source>
</evidence>
<reference evidence="2 3" key="1">
    <citation type="submission" date="2019-08" db="EMBL/GenBank/DDBJ databases">
        <title>Draft genome sequences of two oriental melons (Cucumis melo L. var makuwa).</title>
        <authorList>
            <person name="Kwon S.-Y."/>
        </authorList>
    </citation>
    <scope>NUCLEOTIDE SEQUENCE [LARGE SCALE GENOMIC DNA]</scope>
    <source>
        <strain evidence="3">cv. Chang Bougi</strain>
        <tissue evidence="2">Leaf</tissue>
    </source>
</reference>
<dbReference type="EMBL" id="SSTD01011544">
    <property type="protein sequence ID" value="TYK09543.1"/>
    <property type="molecule type" value="Genomic_DNA"/>
</dbReference>
<proteinExistence type="predicted"/>
<evidence type="ECO:0000313" key="3">
    <source>
        <dbReference type="Proteomes" id="UP000321947"/>
    </source>
</evidence>
<dbReference type="SUPFAM" id="SSF56672">
    <property type="entry name" value="DNA/RNA polymerases"/>
    <property type="match status" value="1"/>
</dbReference>
<comment type="caution">
    <text evidence="2">The sequence shown here is derived from an EMBL/GenBank/DDBJ whole genome shotgun (WGS) entry which is preliminary data.</text>
</comment>
<dbReference type="PANTHER" id="PTHR11439">
    <property type="entry name" value="GAG-POL-RELATED RETROTRANSPOSON"/>
    <property type="match status" value="1"/>
</dbReference>
<dbReference type="PANTHER" id="PTHR11439:SF440">
    <property type="entry name" value="INTEGRASE CATALYTIC DOMAIN-CONTAINING PROTEIN"/>
    <property type="match status" value="1"/>
</dbReference>
<evidence type="ECO:0000259" key="1">
    <source>
        <dbReference type="Pfam" id="PF07727"/>
    </source>
</evidence>
<dbReference type="Pfam" id="PF07727">
    <property type="entry name" value="RVT_2"/>
    <property type="match status" value="1"/>
</dbReference>
<dbReference type="Proteomes" id="UP000321947">
    <property type="component" value="Unassembled WGS sequence"/>
</dbReference>
<gene>
    <name evidence="2" type="ORF">E5676_scaffold757G00240</name>
</gene>
<organism evidence="2 3">
    <name type="scientific">Cucumis melo var. makuwa</name>
    <name type="common">Oriental melon</name>
    <dbReference type="NCBI Taxonomy" id="1194695"/>
    <lineage>
        <taxon>Eukaryota</taxon>
        <taxon>Viridiplantae</taxon>
        <taxon>Streptophyta</taxon>
        <taxon>Embryophyta</taxon>
        <taxon>Tracheophyta</taxon>
        <taxon>Spermatophyta</taxon>
        <taxon>Magnoliopsida</taxon>
        <taxon>eudicotyledons</taxon>
        <taxon>Gunneridae</taxon>
        <taxon>Pentapetalae</taxon>
        <taxon>rosids</taxon>
        <taxon>fabids</taxon>
        <taxon>Cucurbitales</taxon>
        <taxon>Cucurbitaceae</taxon>
        <taxon>Benincaseae</taxon>
        <taxon>Cucumis</taxon>
    </lineage>
</organism>
<dbReference type="InterPro" id="IPR043502">
    <property type="entry name" value="DNA/RNA_pol_sf"/>
</dbReference>
<dbReference type="AlphaFoldDB" id="A0A5D3CCG4"/>